<evidence type="ECO:0000313" key="3">
    <source>
        <dbReference type="Proteomes" id="UP000231196"/>
    </source>
</evidence>
<sequence>MEEDCWRPTRTHLAGLREYTHPTRRVLWEGIYMAIIKNRQKKRYGWLVFFALVNWVSIGLVIWKVDPETIRDFIIPGSYLPMTLLMMGGIFWLLSILLMSSSTALRWALGITVFLELRVLGLGSILNGILIVGLLISLEIYLMKSKGKKMDLPLRVPAARMREDDNTLGLM</sequence>
<evidence type="ECO:0000313" key="2">
    <source>
        <dbReference type="EMBL" id="PJB48765.1"/>
    </source>
</evidence>
<dbReference type="Proteomes" id="UP000231196">
    <property type="component" value="Unassembled WGS sequence"/>
</dbReference>
<reference evidence="3" key="1">
    <citation type="submission" date="2017-09" db="EMBL/GenBank/DDBJ databases">
        <title>Depth-based differentiation of microbial function through sediment-hosted aquifers and enrichment of novel symbionts in the deep terrestrial subsurface.</title>
        <authorList>
            <person name="Probst A.J."/>
            <person name="Ladd B."/>
            <person name="Jarett J.K."/>
            <person name="Geller-Mcgrath D.E."/>
            <person name="Sieber C.M.K."/>
            <person name="Emerson J.B."/>
            <person name="Anantharaman K."/>
            <person name="Thomas B.C."/>
            <person name="Malmstrom R."/>
            <person name="Stieglmeier M."/>
            <person name="Klingl A."/>
            <person name="Woyke T."/>
            <person name="Ryan C.M."/>
            <person name="Banfield J.F."/>
        </authorList>
    </citation>
    <scope>NUCLEOTIDE SEQUENCE [LARGE SCALE GENOMIC DNA]</scope>
</reference>
<organism evidence="2 3">
    <name type="scientific">Candidatus Collierbacteria bacterium CG_4_9_14_3_um_filter_43_16</name>
    <dbReference type="NCBI Taxonomy" id="1974532"/>
    <lineage>
        <taxon>Bacteria</taxon>
        <taxon>Candidatus Collieribacteriota</taxon>
    </lineage>
</organism>
<feature type="transmembrane region" description="Helical" evidence="1">
    <location>
        <begin position="119"/>
        <end position="142"/>
    </location>
</feature>
<proteinExistence type="predicted"/>
<keyword evidence="1" id="KW-0472">Membrane</keyword>
<keyword evidence="1" id="KW-0812">Transmembrane</keyword>
<dbReference type="AlphaFoldDB" id="A0A2M8BY33"/>
<comment type="caution">
    <text evidence="2">The sequence shown here is derived from an EMBL/GenBank/DDBJ whole genome shotgun (WGS) entry which is preliminary data.</text>
</comment>
<accession>A0A2M8BY33</accession>
<dbReference type="EMBL" id="PFUC01000011">
    <property type="protein sequence ID" value="PJB48765.1"/>
    <property type="molecule type" value="Genomic_DNA"/>
</dbReference>
<evidence type="ECO:0000256" key="1">
    <source>
        <dbReference type="SAM" id="Phobius"/>
    </source>
</evidence>
<gene>
    <name evidence="2" type="ORF">CO104_00600</name>
</gene>
<feature type="transmembrane region" description="Helical" evidence="1">
    <location>
        <begin position="77"/>
        <end position="99"/>
    </location>
</feature>
<name>A0A2M8BY33_9BACT</name>
<keyword evidence="1" id="KW-1133">Transmembrane helix</keyword>
<protein>
    <submittedName>
        <fullName evidence="2">Uncharacterized protein</fullName>
    </submittedName>
</protein>
<feature type="transmembrane region" description="Helical" evidence="1">
    <location>
        <begin position="44"/>
        <end position="65"/>
    </location>
</feature>